<feature type="binding site" evidence="8">
    <location>
        <position position="59"/>
    </location>
    <ligand>
        <name>GTP</name>
        <dbReference type="ChEBI" id="CHEBI:37565"/>
    </ligand>
</feature>
<gene>
    <name evidence="8" type="primary">mobA</name>
    <name evidence="10" type="ORF">EV656_101497</name>
</gene>
<comment type="subcellular location">
    <subcellularLocation>
        <location evidence="8">Cytoplasm</location>
    </subcellularLocation>
</comment>
<keyword evidence="3 8" id="KW-0479">Metal-binding</keyword>
<dbReference type="Pfam" id="PF12804">
    <property type="entry name" value="NTP_transf_3"/>
    <property type="match status" value="1"/>
</dbReference>
<dbReference type="InterPro" id="IPR029044">
    <property type="entry name" value="Nucleotide-diphossugar_trans"/>
</dbReference>
<comment type="domain">
    <text evidence="8">The N-terminal domain determines nucleotide recognition and specific binding, while the C-terminal domain determines the specific binding to the target protein.</text>
</comment>
<dbReference type="NCBIfam" id="TIGR02665">
    <property type="entry name" value="molyb_mobA"/>
    <property type="match status" value="1"/>
</dbReference>
<protein>
    <recommendedName>
        <fullName evidence="8">Molybdenum cofactor guanylyltransferase</fullName>
        <shortName evidence="8">MoCo guanylyltransferase</shortName>
        <ecNumber evidence="8">2.7.7.77</ecNumber>
    </recommendedName>
    <alternativeName>
        <fullName evidence="8">GTP:molybdopterin guanylyltransferase</fullName>
    </alternativeName>
    <alternativeName>
        <fullName evidence="8">Mo-MPT guanylyltransferase</fullName>
    </alternativeName>
    <alternativeName>
        <fullName evidence="8">Molybdopterin guanylyltransferase</fullName>
    </alternativeName>
    <alternativeName>
        <fullName evidence="8">Molybdopterin-guanine dinucleotide synthase</fullName>
        <shortName evidence="8">MGD synthase</shortName>
    </alternativeName>
</protein>
<evidence type="ECO:0000256" key="7">
    <source>
        <dbReference type="ARBA" id="ARBA00023150"/>
    </source>
</evidence>
<dbReference type="EC" id="2.7.7.77" evidence="8"/>
<dbReference type="PANTHER" id="PTHR19136">
    <property type="entry name" value="MOLYBDENUM COFACTOR GUANYLYLTRANSFERASE"/>
    <property type="match status" value="1"/>
</dbReference>
<dbReference type="RefSeq" id="WP_243695668.1">
    <property type="nucleotide sequence ID" value="NZ_NRRP01000004.1"/>
</dbReference>
<sequence length="221" mass="23631">MEVLKFRTETPSCPGVVLAGGRSSRMGGRDKALLPLGADRMIDHVLMRLVPQCSAVALNRNGGSAPLAGLGLQFLSDPFPGYPGPLAGILSAMEWAAGQGASHVVTVAVDTPFFPGNLVARLWASKTDTSGPVLASCPDEAGVSRLHPAFGLWPASLRADARKALIDGKRKVRQWAKGLDPAIAEFDRLSYDPFLNVNTPQDLARAERLLPLVNRQQRQTT</sequence>
<proteinExistence type="inferred from homology"/>
<comment type="subunit">
    <text evidence="8">Monomer.</text>
</comment>
<reference evidence="10 11" key="1">
    <citation type="submission" date="2019-03" db="EMBL/GenBank/DDBJ databases">
        <title>Genomic Encyclopedia of Type Strains, Phase IV (KMG-IV): sequencing the most valuable type-strain genomes for metagenomic binning, comparative biology and taxonomic classification.</title>
        <authorList>
            <person name="Goeker M."/>
        </authorList>
    </citation>
    <scope>NUCLEOTIDE SEQUENCE [LARGE SCALE GENOMIC DNA]</scope>
    <source>
        <strain evidence="10 11">DSM 2781</strain>
    </source>
</reference>
<evidence type="ECO:0000256" key="6">
    <source>
        <dbReference type="ARBA" id="ARBA00023134"/>
    </source>
</evidence>
<comment type="catalytic activity">
    <reaction evidence="8">
        <text>Mo-molybdopterin + GTP + H(+) = Mo-molybdopterin guanine dinucleotide + diphosphate</text>
        <dbReference type="Rhea" id="RHEA:34243"/>
        <dbReference type="ChEBI" id="CHEBI:15378"/>
        <dbReference type="ChEBI" id="CHEBI:33019"/>
        <dbReference type="ChEBI" id="CHEBI:37565"/>
        <dbReference type="ChEBI" id="CHEBI:71302"/>
        <dbReference type="ChEBI" id="CHEBI:71310"/>
        <dbReference type="EC" id="2.7.7.77"/>
    </reaction>
</comment>
<dbReference type="GO" id="GO:1902758">
    <property type="term" value="P:bis(molybdopterin guanine dinucleotide)molybdenum biosynthetic process"/>
    <property type="evidence" value="ECO:0007669"/>
    <property type="project" value="TreeGrafter"/>
</dbReference>
<comment type="cofactor">
    <cofactor evidence="8">
        <name>Mg(2+)</name>
        <dbReference type="ChEBI" id="CHEBI:18420"/>
    </cofactor>
</comment>
<keyword evidence="6 8" id="KW-0342">GTP-binding</keyword>
<name>A0A4R2P0K0_RHOAD</name>
<evidence type="ECO:0000256" key="1">
    <source>
        <dbReference type="ARBA" id="ARBA00022490"/>
    </source>
</evidence>
<dbReference type="GO" id="GO:0061603">
    <property type="term" value="F:molybdenum cofactor guanylyltransferase activity"/>
    <property type="evidence" value="ECO:0007669"/>
    <property type="project" value="UniProtKB-EC"/>
</dbReference>
<comment type="function">
    <text evidence="8">Transfers a GMP moiety from GTP to Mo-molybdopterin (Mo-MPT) cofactor (Moco or molybdenum cofactor) to form Mo-molybdopterin guanine dinucleotide (Mo-MGD) cofactor.</text>
</comment>
<keyword evidence="4 8" id="KW-0547">Nucleotide-binding</keyword>
<feature type="binding site" evidence="8">
    <location>
        <position position="31"/>
    </location>
    <ligand>
        <name>GTP</name>
        <dbReference type="ChEBI" id="CHEBI:37565"/>
    </ligand>
</feature>
<dbReference type="GO" id="GO:0046872">
    <property type="term" value="F:metal ion binding"/>
    <property type="evidence" value="ECO:0007669"/>
    <property type="project" value="UniProtKB-KW"/>
</dbReference>
<comment type="caution">
    <text evidence="10">The sequence shown here is derived from an EMBL/GenBank/DDBJ whole genome shotgun (WGS) entry which is preliminary data.</text>
</comment>
<dbReference type="CDD" id="cd02503">
    <property type="entry name" value="MobA"/>
    <property type="match status" value="1"/>
</dbReference>
<dbReference type="PANTHER" id="PTHR19136:SF81">
    <property type="entry name" value="MOLYBDENUM COFACTOR GUANYLYLTRANSFERASE"/>
    <property type="match status" value="1"/>
</dbReference>
<feature type="binding site" evidence="8">
    <location>
        <begin position="18"/>
        <end position="20"/>
    </location>
    <ligand>
        <name>GTP</name>
        <dbReference type="ChEBI" id="CHEBI:37565"/>
    </ligand>
</feature>
<dbReference type="GO" id="GO:0005525">
    <property type="term" value="F:GTP binding"/>
    <property type="evidence" value="ECO:0007669"/>
    <property type="project" value="UniProtKB-UniRule"/>
</dbReference>
<evidence type="ECO:0000256" key="2">
    <source>
        <dbReference type="ARBA" id="ARBA00022679"/>
    </source>
</evidence>
<evidence type="ECO:0000259" key="9">
    <source>
        <dbReference type="Pfam" id="PF12804"/>
    </source>
</evidence>
<dbReference type="EMBL" id="SLXL01000001">
    <property type="protein sequence ID" value="TCP27588.1"/>
    <property type="molecule type" value="Genomic_DNA"/>
</dbReference>
<feature type="binding site" evidence="8">
    <location>
        <position position="77"/>
    </location>
    <ligand>
        <name>GTP</name>
        <dbReference type="ChEBI" id="CHEBI:37565"/>
    </ligand>
</feature>
<keyword evidence="7 8" id="KW-0501">Molybdenum cofactor biosynthesis</keyword>
<keyword evidence="2 8" id="KW-0808">Transferase</keyword>
<dbReference type="InterPro" id="IPR025877">
    <property type="entry name" value="MobA-like_NTP_Trfase"/>
</dbReference>
<keyword evidence="5 8" id="KW-0460">Magnesium</keyword>
<dbReference type="InterPro" id="IPR013482">
    <property type="entry name" value="Molybde_CF_guanTrfase"/>
</dbReference>
<evidence type="ECO:0000313" key="10">
    <source>
        <dbReference type="EMBL" id="TCP27588.1"/>
    </source>
</evidence>
<evidence type="ECO:0000313" key="11">
    <source>
        <dbReference type="Proteomes" id="UP000295733"/>
    </source>
</evidence>
<evidence type="ECO:0000256" key="3">
    <source>
        <dbReference type="ARBA" id="ARBA00022723"/>
    </source>
</evidence>
<keyword evidence="10" id="KW-0548">Nucleotidyltransferase</keyword>
<keyword evidence="11" id="KW-1185">Reference proteome</keyword>
<dbReference type="SUPFAM" id="SSF53448">
    <property type="entry name" value="Nucleotide-diphospho-sugar transferases"/>
    <property type="match status" value="1"/>
</dbReference>
<feature type="binding site" evidence="8">
    <location>
        <position position="110"/>
    </location>
    <ligand>
        <name>GTP</name>
        <dbReference type="ChEBI" id="CHEBI:37565"/>
    </ligand>
</feature>
<accession>A0A4R2P0K0</accession>
<evidence type="ECO:0000256" key="4">
    <source>
        <dbReference type="ARBA" id="ARBA00022741"/>
    </source>
</evidence>
<evidence type="ECO:0000256" key="8">
    <source>
        <dbReference type="HAMAP-Rule" id="MF_00316"/>
    </source>
</evidence>
<feature type="binding site" evidence="8">
    <location>
        <position position="110"/>
    </location>
    <ligand>
        <name>Mg(2+)</name>
        <dbReference type="ChEBI" id="CHEBI:18420"/>
    </ligand>
</feature>
<dbReference type="Proteomes" id="UP000295733">
    <property type="component" value="Unassembled WGS sequence"/>
</dbReference>
<feature type="domain" description="MobA-like NTP transferase" evidence="9">
    <location>
        <begin position="15"/>
        <end position="177"/>
    </location>
</feature>
<dbReference type="HAMAP" id="MF_00316">
    <property type="entry name" value="MobA"/>
    <property type="match status" value="1"/>
</dbReference>
<keyword evidence="1 8" id="KW-0963">Cytoplasm</keyword>
<evidence type="ECO:0000256" key="5">
    <source>
        <dbReference type="ARBA" id="ARBA00022842"/>
    </source>
</evidence>
<comment type="similarity">
    <text evidence="8">Belongs to the MobA family.</text>
</comment>
<organism evidence="10 11">
    <name type="scientific">Rhodovulum adriaticum</name>
    <name type="common">Rhodopseudomonas adriatica</name>
    <dbReference type="NCBI Taxonomy" id="35804"/>
    <lineage>
        <taxon>Bacteria</taxon>
        <taxon>Pseudomonadati</taxon>
        <taxon>Pseudomonadota</taxon>
        <taxon>Alphaproteobacteria</taxon>
        <taxon>Rhodobacterales</taxon>
        <taxon>Paracoccaceae</taxon>
        <taxon>Rhodovulum</taxon>
    </lineage>
</organism>
<dbReference type="Gene3D" id="3.90.550.10">
    <property type="entry name" value="Spore Coat Polysaccharide Biosynthesis Protein SpsA, Chain A"/>
    <property type="match status" value="1"/>
</dbReference>
<dbReference type="AlphaFoldDB" id="A0A4R2P0K0"/>
<dbReference type="GO" id="GO:0005737">
    <property type="term" value="C:cytoplasm"/>
    <property type="evidence" value="ECO:0007669"/>
    <property type="project" value="UniProtKB-SubCell"/>
</dbReference>